<keyword evidence="1" id="KW-0732">Signal</keyword>
<evidence type="ECO:0000313" key="2">
    <source>
        <dbReference type="EMBL" id="KAK6174433.1"/>
    </source>
</evidence>
<sequence>MMMKIVFVVLALFAVSKVQGYGCPNGEPMASCGDNPCAKPNCPAYPSAECVTNFCGNEACEAQYFVNGIQVTC</sequence>
<reference evidence="2 3" key="1">
    <citation type="submission" date="2024-01" db="EMBL/GenBank/DDBJ databases">
        <title>The genome of the rayed Mediterranean limpet Patella caerulea (Linnaeus, 1758).</title>
        <authorList>
            <person name="Anh-Thu Weber A."/>
            <person name="Halstead-Nussloch G."/>
        </authorList>
    </citation>
    <scope>NUCLEOTIDE SEQUENCE [LARGE SCALE GENOMIC DNA]</scope>
    <source>
        <strain evidence="2">AATW-2023a</strain>
        <tissue evidence="2">Whole specimen</tissue>
    </source>
</reference>
<evidence type="ECO:0000256" key="1">
    <source>
        <dbReference type="SAM" id="SignalP"/>
    </source>
</evidence>
<organism evidence="2 3">
    <name type="scientific">Patella caerulea</name>
    <name type="common">Rayed Mediterranean limpet</name>
    <dbReference type="NCBI Taxonomy" id="87958"/>
    <lineage>
        <taxon>Eukaryota</taxon>
        <taxon>Metazoa</taxon>
        <taxon>Spiralia</taxon>
        <taxon>Lophotrochozoa</taxon>
        <taxon>Mollusca</taxon>
        <taxon>Gastropoda</taxon>
        <taxon>Patellogastropoda</taxon>
        <taxon>Patelloidea</taxon>
        <taxon>Patellidae</taxon>
        <taxon>Patella</taxon>
    </lineage>
</organism>
<dbReference type="EMBL" id="JAZGQO010000011">
    <property type="protein sequence ID" value="KAK6174433.1"/>
    <property type="molecule type" value="Genomic_DNA"/>
</dbReference>
<dbReference type="Proteomes" id="UP001347796">
    <property type="component" value="Unassembled WGS sequence"/>
</dbReference>
<feature type="signal peptide" evidence="1">
    <location>
        <begin position="1"/>
        <end position="20"/>
    </location>
</feature>
<accession>A0AAN8PGB4</accession>
<dbReference type="AlphaFoldDB" id="A0AAN8PGB4"/>
<proteinExistence type="predicted"/>
<comment type="caution">
    <text evidence="2">The sequence shown here is derived from an EMBL/GenBank/DDBJ whole genome shotgun (WGS) entry which is preliminary data.</text>
</comment>
<name>A0AAN8PGB4_PATCE</name>
<protein>
    <submittedName>
        <fullName evidence="2">Uncharacterized protein</fullName>
    </submittedName>
</protein>
<keyword evidence="3" id="KW-1185">Reference proteome</keyword>
<gene>
    <name evidence="2" type="ORF">SNE40_017710</name>
</gene>
<evidence type="ECO:0000313" key="3">
    <source>
        <dbReference type="Proteomes" id="UP001347796"/>
    </source>
</evidence>
<feature type="chain" id="PRO_5042876614" evidence="1">
    <location>
        <begin position="21"/>
        <end position="73"/>
    </location>
</feature>